<comment type="caution">
    <text evidence="2">The sequence shown here is derived from an EMBL/GenBank/DDBJ whole genome shotgun (WGS) entry which is preliminary data.</text>
</comment>
<dbReference type="EMBL" id="LBIC01000003">
    <property type="protein sequence ID" value="KKW92658.1"/>
    <property type="molecule type" value="Genomic_DNA"/>
</dbReference>
<gene>
    <name evidence="2" type="ORF">YP76_06910</name>
</gene>
<reference evidence="2 3" key="1">
    <citation type="submission" date="2015-04" db="EMBL/GenBank/DDBJ databases">
        <title>Genome sequence of aromatic hydrocarbons-degrading Sphingobium chungbukense DJ77.</title>
        <authorList>
            <person name="Kim Y.-C."/>
            <person name="Chae J.-C."/>
        </authorList>
    </citation>
    <scope>NUCLEOTIDE SEQUENCE [LARGE SCALE GENOMIC DNA]</scope>
    <source>
        <strain evidence="2 3">DJ77</strain>
    </source>
</reference>
<dbReference type="STRING" id="56193.YP76_06910"/>
<sequence length="152" mass="17275">MRKLDVRPIKVRLMERISVEGECWFWTGTINPKGYGSLSVRGRCNLAHRLSYEAFCGPIGDGLQIDHLCRNRACINPDHLEAVTASENCKRAAPFHPGSRPRTHCLRGHEFAGDNLFVGRGGKRYCRACCRIREASRRHYRPTKQPQAERAA</sequence>
<organism evidence="2 3">
    <name type="scientific">Sphingobium chungbukense</name>
    <dbReference type="NCBI Taxonomy" id="56193"/>
    <lineage>
        <taxon>Bacteria</taxon>
        <taxon>Pseudomonadati</taxon>
        <taxon>Pseudomonadota</taxon>
        <taxon>Alphaproteobacteria</taxon>
        <taxon>Sphingomonadales</taxon>
        <taxon>Sphingomonadaceae</taxon>
        <taxon>Sphingobium</taxon>
    </lineage>
</organism>
<feature type="domain" description="HNH nuclease" evidence="1">
    <location>
        <begin position="46"/>
        <end position="88"/>
    </location>
</feature>
<dbReference type="Gene3D" id="3.90.75.20">
    <property type="match status" value="1"/>
</dbReference>
<dbReference type="Proteomes" id="UP000033874">
    <property type="component" value="Unassembled WGS sequence"/>
</dbReference>
<accession>A0A0M3ARY1</accession>
<evidence type="ECO:0000313" key="2">
    <source>
        <dbReference type="EMBL" id="KKW92658.1"/>
    </source>
</evidence>
<name>A0A0M3ARY1_9SPHN</name>
<protein>
    <recommendedName>
        <fullName evidence="1">HNH nuclease domain-containing protein</fullName>
    </recommendedName>
</protein>
<proteinExistence type="predicted"/>
<evidence type="ECO:0000259" key="1">
    <source>
        <dbReference type="Pfam" id="PF13392"/>
    </source>
</evidence>
<keyword evidence="3" id="KW-1185">Reference proteome</keyword>
<dbReference type="InterPro" id="IPR044925">
    <property type="entry name" value="His-Me_finger_sf"/>
</dbReference>
<dbReference type="InterPro" id="IPR003615">
    <property type="entry name" value="HNH_nuc"/>
</dbReference>
<dbReference type="SUPFAM" id="SSF54060">
    <property type="entry name" value="His-Me finger endonucleases"/>
    <property type="match status" value="1"/>
</dbReference>
<dbReference type="AlphaFoldDB" id="A0A0M3ARY1"/>
<dbReference type="Pfam" id="PF13392">
    <property type="entry name" value="HNH_3"/>
    <property type="match status" value="1"/>
</dbReference>
<dbReference type="PATRIC" id="fig|56193.3.peg.1427"/>
<evidence type="ECO:0000313" key="3">
    <source>
        <dbReference type="Proteomes" id="UP000033874"/>
    </source>
</evidence>